<dbReference type="PROSITE" id="PS50800">
    <property type="entry name" value="SAP"/>
    <property type="match status" value="1"/>
</dbReference>
<evidence type="ECO:0000256" key="4">
    <source>
        <dbReference type="ARBA" id="ARBA00022679"/>
    </source>
</evidence>
<organism evidence="14 15">
    <name type="scientific">Ictalurus punctatus</name>
    <name type="common">Channel catfish</name>
    <name type="synonym">Silurus punctatus</name>
    <dbReference type="NCBI Taxonomy" id="7998"/>
    <lineage>
        <taxon>Eukaryota</taxon>
        <taxon>Metazoa</taxon>
        <taxon>Chordata</taxon>
        <taxon>Craniata</taxon>
        <taxon>Vertebrata</taxon>
        <taxon>Euteleostomi</taxon>
        <taxon>Actinopterygii</taxon>
        <taxon>Neopterygii</taxon>
        <taxon>Teleostei</taxon>
        <taxon>Ostariophysi</taxon>
        <taxon>Siluriformes</taxon>
        <taxon>Ictaluridae</taxon>
        <taxon>Ictalurus</taxon>
    </lineage>
</organism>
<dbReference type="GO" id="GO:0006357">
    <property type="term" value="P:regulation of transcription by RNA polymerase II"/>
    <property type="evidence" value="ECO:0007669"/>
    <property type="project" value="TreeGrafter"/>
</dbReference>
<feature type="domain" description="PINIT" evidence="13">
    <location>
        <begin position="91"/>
        <end position="250"/>
    </location>
</feature>
<dbReference type="STRING" id="7998.ENSIPUP00000028236"/>
<keyword evidence="7" id="KW-0833">Ubl conjugation pathway</keyword>
<dbReference type="InterPro" id="IPR003034">
    <property type="entry name" value="SAP_dom"/>
</dbReference>
<dbReference type="Gene3D" id="1.10.720.30">
    <property type="entry name" value="SAP domain"/>
    <property type="match status" value="1"/>
</dbReference>
<accession>A0A2D0T6R5</accession>
<evidence type="ECO:0000259" key="12">
    <source>
        <dbReference type="PROSITE" id="PS51044"/>
    </source>
</evidence>
<feature type="domain" description="SP-RING-type" evidence="12">
    <location>
        <begin position="282"/>
        <end position="367"/>
    </location>
</feature>
<dbReference type="GO" id="GO:0000785">
    <property type="term" value="C:chromatin"/>
    <property type="evidence" value="ECO:0007669"/>
    <property type="project" value="TreeGrafter"/>
</dbReference>
<name>A0A2D0T6R5_ICTPU</name>
<evidence type="ECO:0000256" key="9">
    <source>
        <dbReference type="ARBA" id="ARBA00023242"/>
    </source>
</evidence>
<dbReference type="Pfam" id="PF02037">
    <property type="entry name" value="SAP"/>
    <property type="match status" value="1"/>
</dbReference>
<gene>
    <name evidence="15" type="primary">pias4b</name>
</gene>
<dbReference type="KEGG" id="ipu:108280250"/>
<protein>
    <submittedName>
        <fullName evidence="15">E3 SUMO-protein ligase PIAS4b isoform X1</fullName>
    </submittedName>
</protein>
<dbReference type="PANTHER" id="PTHR10782">
    <property type="entry name" value="ZINC FINGER MIZ DOMAIN-CONTAINING PROTEIN"/>
    <property type="match status" value="1"/>
</dbReference>
<evidence type="ECO:0000256" key="6">
    <source>
        <dbReference type="ARBA" id="ARBA00022771"/>
    </source>
</evidence>
<dbReference type="InterPro" id="IPR004181">
    <property type="entry name" value="Znf_MIZ"/>
</dbReference>
<dbReference type="GO" id="GO:0061665">
    <property type="term" value="F:SUMO ligase activity"/>
    <property type="evidence" value="ECO:0007669"/>
    <property type="project" value="TreeGrafter"/>
</dbReference>
<keyword evidence="15" id="KW-0436">Ligase</keyword>
<dbReference type="PROSITE" id="PS51044">
    <property type="entry name" value="ZF_SP_RING"/>
    <property type="match status" value="1"/>
</dbReference>
<evidence type="ECO:0000313" key="15">
    <source>
        <dbReference type="RefSeq" id="XP_017350587.1"/>
    </source>
</evidence>
<dbReference type="AlphaFoldDB" id="A0A2D0T6R5"/>
<dbReference type="PROSITE" id="PS51466">
    <property type="entry name" value="PINIT"/>
    <property type="match status" value="1"/>
</dbReference>
<dbReference type="SMART" id="SM00513">
    <property type="entry name" value="SAP"/>
    <property type="match status" value="1"/>
</dbReference>
<evidence type="ECO:0000256" key="8">
    <source>
        <dbReference type="ARBA" id="ARBA00022833"/>
    </source>
</evidence>
<keyword evidence="9" id="KW-0539">Nucleus</keyword>
<reference evidence="15" key="2">
    <citation type="submission" date="2025-08" db="UniProtKB">
        <authorList>
            <consortium name="RefSeq"/>
        </authorList>
    </citation>
    <scope>IDENTIFICATION</scope>
    <source>
        <tissue evidence="15">Blood</tissue>
    </source>
</reference>
<dbReference type="Pfam" id="PF02891">
    <property type="entry name" value="zf-MIZ"/>
    <property type="match status" value="1"/>
</dbReference>
<evidence type="ECO:0000259" key="11">
    <source>
        <dbReference type="PROSITE" id="PS50800"/>
    </source>
</evidence>
<keyword evidence="8" id="KW-0862">Zinc</keyword>
<dbReference type="InterPro" id="IPR023321">
    <property type="entry name" value="PINIT"/>
</dbReference>
<evidence type="ECO:0000259" key="13">
    <source>
        <dbReference type="PROSITE" id="PS51466"/>
    </source>
</evidence>
<dbReference type="InterPro" id="IPR036361">
    <property type="entry name" value="SAP_dom_sf"/>
</dbReference>
<dbReference type="InterPro" id="IPR013083">
    <property type="entry name" value="Znf_RING/FYVE/PHD"/>
</dbReference>
<reference evidence="14" key="1">
    <citation type="journal article" date="2016" name="Nat. Commun.">
        <title>The channel catfish genome sequence provides insights into the evolution of scale formation in teleosts.</title>
        <authorList>
            <person name="Liu Z."/>
            <person name="Liu S."/>
            <person name="Yao J."/>
            <person name="Bao L."/>
            <person name="Zhang J."/>
            <person name="Li Y."/>
            <person name="Jiang C."/>
            <person name="Sun L."/>
            <person name="Wang R."/>
            <person name="Zhang Y."/>
            <person name="Zhou T."/>
            <person name="Zeng Q."/>
            <person name="Fu Q."/>
            <person name="Gao S."/>
            <person name="Li N."/>
            <person name="Koren S."/>
            <person name="Jiang Y."/>
            <person name="Zimin A."/>
            <person name="Xu P."/>
            <person name="Phillippy A.M."/>
            <person name="Geng X."/>
            <person name="Song L."/>
            <person name="Sun F."/>
            <person name="Li C."/>
            <person name="Wang X."/>
            <person name="Chen A."/>
            <person name="Jin Y."/>
            <person name="Yuan Z."/>
            <person name="Yang Y."/>
            <person name="Tan S."/>
            <person name="Peatman E."/>
            <person name="Lu J."/>
            <person name="Qin Z."/>
            <person name="Dunham R."/>
            <person name="Li Z."/>
            <person name="Sonstegard T."/>
            <person name="Feng J."/>
            <person name="Danzmann R.G."/>
            <person name="Schroeder S."/>
            <person name="Scheffler B."/>
            <person name="Duke M.V."/>
            <person name="Ballard L."/>
            <person name="Kucuktas H."/>
            <person name="Kaltenboeck L."/>
            <person name="Liu H."/>
            <person name="Armbruster J."/>
            <person name="Xie Y."/>
            <person name="Kirby M.L."/>
            <person name="Tian Y."/>
            <person name="Flanagan M.E."/>
            <person name="Mu W."/>
            <person name="Waldbieser G.C."/>
        </authorList>
    </citation>
    <scope>NUCLEOTIDE SEQUENCE [LARGE SCALE GENOMIC DNA]</scope>
    <source>
        <strain evidence="14">SDA103</strain>
    </source>
</reference>
<dbReference type="Gene3D" id="3.30.40.10">
    <property type="entry name" value="Zinc/RING finger domain, C3HC4 (zinc finger)"/>
    <property type="match status" value="1"/>
</dbReference>
<evidence type="ECO:0000256" key="10">
    <source>
        <dbReference type="PROSITE-ProRule" id="PRU00452"/>
    </source>
</evidence>
<dbReference type="SUPFAM" id="SSF68906">
    <property type="entry name" value="SAP domain"/>
    <property type="match status" value="1"/>
</dbReference>
<keyword evidence="6 10" id="KW-0863">Zinc-finger</keyword>
<evidence type="ECO:0000256" key="5">
    <source>
        <dbReference type="ARBA" id="ARBA00022723"/>
    </source>
</evidence>
<sequence>MAGQLLEATVMVESLRVTELRSLLSVMGKDKRGLKKDLVQRAIELLHNNFHPELFSAIQELYDHRHYTVKANSRRSQVITMQTAVEVATDHPKEFCGPVPKPEVHMIKLPFYQILETIVAPVSLVPTFATLPQTNVITFSLTRRQSAQIKNHQTKAGMMSIQVVLRICYTESIGVEDDQYPPNITVVVNGHPCPVQAHYSSSEKGLEPSQPCRPINLTPFVKQTTMNRVVVFWDNFGKFYSMAIYLVKGFSSADLLTQLQTNGVESVECCRQKVCEKLRSNPENEIATTGLQVSLTCPLAKMRMSTPCRAQTCAHLQCFDAAFYLQMNERKPTWTCPVCHKPALFDTLQIDGLLSSILQCADKDLKEIEYLSNGSWRAVGKEKERSKATDLSSLSHKNSVVRDVVDLTRCSSDSEDGGEARQTEEIVLTHVKNESVLLQRQHSCEDMSDAWQIMYFCSS</sequence>
<dbReference type="OrthoDB" id="10263264at2759"/>
<proteinExistence type="inferred from homology"/>
<evidence type="ECO:0000256" key="1">
    <source>
        <dbReference type="ARBA" id="ARBA00004123"/>
    </source>
</evidence>
<dbReference type="UniPathway" id="UPA00886"/>
<dbReference type="GO" id="GO:0008270">
    <property type="term" value="F:zinc ion binding"/>
    <property type="evidence" value="ECO:0007669"/>
    <property type="project" value="UniProtKB-KW"/>
</dbReference>
<dbReference type="GeneID" id="108280250"/>
<keyword evidence="14" id="KW-1185">Reference proteome</keyword>
<dbReference type="FunFam" id="2.60.120.780:FF:000001">
    <property type="entry name" value="E3 SUMO-protein ligase PIAS2 isoform X1"/>
    <property type="match status" value="1"/>
</dbReference>
<comment type="subcellular location">
    <subcellularLocation>
        <location evidence="1">Nucleus</location>
    </subcellularLocation>
</comment>
<dbReference type="CTD" id="393314"/>
<dbReference type="GO" id="GO:0016874">
    <property type="term" value="F:ligase activity"/>
    <property type="evidence" value="ECO:0007669"/>
    <property type="project" value="UniProtKB-KW"/>
</dbReference>
<dbReference type="SUPFAM" id="SSF57850">
    <property type="entry name" value="RING/U-box"/>
    <property type="match status" value="1"/>
</dbReference>
<feature type="domain" description="SAP" evidence="11">
    <location>
        <begin position="12"/>
        <end position="46"/>
    </location>
</feature>
<dbReference type="InterPro" id="IPR038654">
    <property type="entry name" value="PINIT_sf"/>
</dbReference>
<dbReference type="GO" id="GO:0003712">
    <property type="term" value="F:transcription coregulator activity"/>
    <property type="evidence" value="ECO:0007669"/>
    <property type="project" value="TreeGrafter"/>
</dbReference>
<dbReference type="PANTHER" id="PTHR10782:SF9">
    <property type="entry name" value="E3 SUMO-PROTEIN LIGASE PIAS4"/>
    <property type="match status" value="1"/>
</dbReference>
<dbReference type="Gene3D" id="2.60.120.780">
    <property type="entry name" value="PINIT domain"/>
    <property type="match status" value="1"/>
</dbReference>
<dbReference type="RefSeq" id="XP_017350587.1">
    <property type="nucleotide sequence ID" value="XM_017495098.2"/>
</dbReference>
<comment type="pathway">
    <text evidence="2">Protein modification; protein sumoylation.</text>
</comment>
<evidence type="ECO:0000256" key="2">
    <source>
        <dbReference type="ARBA" id="ARBA00004718"/>
    </source>
</evidence>
<dbReference type="Proteomes" id="UP000221080">
    <property type="component" value="Chromosome 20"/>
</dbReference>
<dbReference type="GO" id="GO:0016925">
    <property type="term" value="P:protein sumoylation"/>
    <property type="evidence" value="ECO:0007669"/>
    <property type="project" value="UniProtKB-UniPathway"/>
</dbReference>
<dbReference type="Pfam" id="PF14324">
    <property type="entry name" value="PINIT"/>
    <property type="match status" value="1"/>
</dbReference>
<evidence type="ECO:0000256" key="7">
    <source>
        <dbReference type="ARBA" id="ARBA00022786"/>
    </source>
</evidence>
<dbReference type="GO" id="GO:0005634">
    <property type="term" value="C:nucleus"/>
    <property type="evidence" value="ECO:0007669"/>
    <property type="project" value="UniProtKB-SubCell"/>
</dbReference>
<comment type="similarity">
    <text evidence="3">Belongs to the PIAS family.</text>
</comment>
<evidence type="ECO:0000313" key="14">
    <source>
        <dbReference type="Proteomes" id="UP000221080"/>
    </source>
</evidence>
<keyword evidence="5" id="KW-0479">Metal-binding</keyword>
<keyword evidence="4" id="KW-0808">Transferase</keyword>
<evidence type="ECO:0000256" key="3">
    <source>
        <dbReference type="ARBA" id="ARBA00005383"/>
    </source>
</evidence>
<dbReference type="OMA" id="HLECFDA"/>